<dbReference type="GO" id="GO:0007010">
    <property type="term" value="P:cytoskeleton organization"/>
    <property type="evidence" value="ECO:0007669"/>
    <property type="project" value="TreeGrafter"/>
</dbReference>
<comment type="subunit">
    <text evidence="4">Found in a complex with CFAP410, NEK1 and SPATA7. Interacts with NEK1.</text>
</comment>
<evidence type="ECO:0000256" key="3">
    <source>
        <dbReference type="ARBA" id="ARBA00053373"/>
    </source>
</evidence>
<feature type="compositionally biased region" description="Low complexity" evidence="6">
    <location>
        <begin position="253"/>
        <end position="281"/>
    </location>
</feature>
<comment type="function">
    <text evidence="3">Plays a role in cilia formation and/or maintenance. Plays a role in the regulation of cell morphology and cytoskeletal organization. Involved in DNA damage repair.</text>
</comment>
<dbReference type="GO" id="GO:0097733">
    <property type="term" value="C:photoreceptor cell cilium"/>
    <property type="evidence" value="ECO:0007669"/>
    <property type="project" value="UniProtKB-ARBA"/>
</dbReference>
<feature type="region of interest" description="Disordered" evidence="6">
    <location>
        <begin position="131"/>
        <end position="158"/>
    </location>
</feature>
<evidence type="ECO:0000256" key="5">
    <source>
        <dbReference type="ARBA" id="ARBA00074183"/>
    </source>
</evidence>
<name>A0A6J3RBG2_TURTR</name>
<keyword evidence="8" id="KW-0966">Cell projection</keyword>
<evidence type="ECO:0000256" key="2">
    <source>
        <dbReference type="ARBA" id="ARBA00022737"/>
    </source>
</evidence>
<dbReference type="InterPro" id="IPR032675">
    <property type="entry name" value="LRR_dom_sf"/>
</dbReference>
<evidence type="ECO:0000313" key="7">
    <source>
        <dbReference type="Proteomes" id="UP000245320"/>
    </source>
</evidence>
<evidence type="ECO:0000256" key="4">
    <source>
        <dbReference type="ARBA" id="ARBA00062587"/>
    </source>
</evidence>
<keyword evidence="8" id="KW-0282">Flagellum</keyword>
<dbReference type="FunFam" id="3.80.10.10:FF:000094">
    <property type="entry name" value="protein C21orf2 isoform X1"/>
    <property type="match status" value="1"/>
</dbReference>
<dbReference type="Gene3D" id="3.80.10.10">
    <property type="entry name" value="Ribonuclease Inhibitor"/>
    <property type="match status" value="1"/>
</dbReference>
<keyword evidence="7" id="KW-1185">Reference proteome</keyword>
<keyword evidence="8" id="KW-0969">Cilium</keyword>
<dbReference type="GeneID" id="101338544"/>
<dbReference type="SUPFAM" id="SSF52058">
    <property type="entry name" value="L domain-like"/>
    <property type="match status" value="1"/>
</dbReference>
<keyword evidence="2" id="KW-0677">Repeat</keyword>
<feature type="region of interest" description="Disordered" evidence="6">
    <location>
        <begin position="164"/>
        <end position="183"/>
    </location>
</feature>
<evidence type="ECO:0000256" key="1">
    <source>
        <dbReference type="ARBA" id="ARBA00022614"/>
    </source>
</evidence>
<dbReference type="GO" id="GO:0036064">
    <property type="term" value="C:ciliary basal body"/>
    <property type="evidence" value="ECO:0007669"/>
    <property type="project" value="UniProtKB-ARBA"/>
</dbReference>
<accession>A0A6J3RBG2</accession>
<organism evidence="7 8">
    <name type="scientific">Tursiops truncatus</name>
    <name type="common">Atlantic bottle-nosed dolphin</name>
    <name type="synonym">Delphinus truncatus</name>
    <dbReference type="NCBI Taxonomy" id="9739"/>
    <lineage>
        <taxon>Eukaryota</taxon>
        <taxon>Metazoa</taxon>
        <taxon>Chordata</taxon>
        <taxon>Craniata</taxon>
        <taxon>Vertebrata</taxon>
        <taxon>Euteleostomi</taxon>
        <taxon>Mammalia</taxon>
        <taxon>Eutheria</taxon>
        <taxon>Laurasiatheria</taxon>
        <taxon>Artiodactyla</taxon>
        <taxon>Whippomorpha</taxon>
        <taxon>Cetacea</taxon>
        <taxon>Odontoceti</taxon>
        <taxon>Delphinidae</taxon>
        <taxon>Tursiops</taxon>
    </lineage>
</organism>
<dbReference type="PROSITE" id="PS51450">
    <property type="entry name" value="LRR"/>
    <property type="match status" value="1"/>
</dbReference>
<dbReference type="Proteomes" id="UP000245320">
    <property type="component" value="Chromosome 4"/>
</dbReference>
<dbReference type="CTD" id="755"/>
<dbReference type="PANTHER" id="PTHR18849:SF0">
    <property type="entry name" value="CILIA- AND FLAGELLA-ASSOCIATED PROTEIN 410-RELATED"/>
    <property type="match status" value="1"/>
</dbReference>
<feature type="region of interest" description="Disordered" evidence="6">
    <location>
        <begin position="189"/>
        <end position="319"/>
    </location>
</feature>
<keyword evidence="1" id="KW-0433">Leucine-rich repeat</keyword>
<feature type="compositionally biased region" description="Basic and acidic residues" evidence="6">
    <location>
        <begin position="236"/>
        <end position="252"/>
    </location>
</feature>
<dbReference type="InterPro" id="IPR001611">
    <property type="entry name" value="Leu-rich_rpt"/>
</dbReference>
<dbReference type="PANTHER" id="PTHR18849">
    <property type="entry name" value="LEUCINE RICH REPEAT PROTEIN"/>
    <property type="match status" value="1"/>
</dbReference>
<evidence type="ECO:0000256" key="6">
    <source>
        <dbReference type="SAM" id="MobiDB-lite"/>
    </source>
</evidence>
<dbReference type="RefSeq" id="XP_033712101.1">
    <property type="nucleotide sequence ID" value="XM_033856210.1"/>
</dbReference>
<evidence type="ECO:0000313" key="8">
    <source>
        <dbReference type="RefSeq" id="XP_033712101.1"/>
    </source>
</evidence>
<protein>
    <recommendedName>
        <fullName evidence="5">Cilia- and flagella-associated protein 410</fullName>
    </recommendedName>
</protein>
<reference evidence="8" key="1">
    <citation type="submission" date="2025-08" db="UniProtKB">
        <authorList>
            <consortium name="RefSeq"/>
        </authorList>
    </citation>
    <scope>IDENTIFICATION</scope>
    <source>
        <tissue evidence="8">Spleen</tissue>
    </source>
</reference>
<dbReference type="AlphaFoldDB" id="A0A6J3RBG2"/>
<proteinExistence type="predicted"/>
<gene>
    <name evidence="8" type="primary">CFAP410</name>
</gene>
<sequence length="319" mass="34250">MKLTRKMVLSRAKASELHSVRKLNCWGSRLTDISICREMPSLEVITLSVNSISTLEPVSRCRQLSELYLRKNCISSLAELFYLKGLPCLRVLWLAENPCCGACPHLYRMTVLRNLPHLQKLDNQAVTEEEVSRALVEGEEVTAPSRQHSGNGPPELSYTLSAEDAAAEMPRDPLSLGEESRRRTHRCYVNSAGGAPRPSGLTPCCPPPARPRQQHPGAARPEAPFPGPVSFLLAEGGHKQSQEQEQRPDRRPPAAAGTRQRGAGGRPPARGQPAPGPAEAGAAGGHGVTVSGDPELKSGVFPNTWEGGGHSCGLCSTPG</sequence>